<keyword evidence="2" id="KW-1185">Reference proteome</keyword>
<comment type="caution">
    <text evidence="1">The sequence shown here is derived from an EMBL/GenBank/DDBJ whole genome shotgun (WGS) entry which is preliminary data.</text>
</comment>
<proteinExistence type="predicted"/>
<dbReference type="EMBL" id="JADBEF010000001">
    <property type="protein sequence ID" value="MBE1563707.1"/>
    <property type="molecule type" value="Genomic_DNA"/>
</dbReference>
<dbReference type="Proteomes" id="UP000661607">
    <property type="component" value="Unassembled WGS sequence"/>
</dbReference>
<gene>
    <name evidence="1" type="ORF">H4W81_006486</name>
</gene>
<sequence>MRKVAALTGLDPADDHHVQRIGAALAARRAQG</sequence>
<organism evidence="1 2">
    <name type="scientific">Nonomuraea africana</name>
    <dbReference type="NCBI Taxonomy" id="46171"/>
    <lineage>
        <taxon>Bacteria</taxon>
        <taxon>Bacillati</taxon>
        <taxon>Actinomycetota</taxon>
        <taxon>Actinomycetes</taxon>
        <taxon>Streptosporangiales</taxon>
        <taxon>Streptosporangiaceae</taxon>
        <taxon>Nonomuraea</taxon>
    </lineage>
</organism>
<evidence type="ECO:0000313" key="2">
    <source>
        <dbReference type="Proteomes" id="UP000661607"/>
    </source>
</evidence>
<accession>A0ABR9KNW9</accession>
<name>A0ABR9KNW9_9ACTN</name>
<evidence type="ECO:0000313" key="1">
    <source>
        <dbReference type="EMBL" id="MBE1563707.1"/>
    </source>
</evidence>
<reference evidence="1 2" key="1">
    <citation type="submission" date="2020-10" db="EMBL/GenBank/DDBJ databases">
        <title>Sequencing the genomes of 1000 actinobacteria strains.</title>
        <authorList>
            <person name="Klenk H.-P."/>
        </authorList>
    </citation>
    <scope>NUCLEOTIDE SEQUENCE [LARGE SCALE GENOMIC DNA]</scope>
    <source>
        <strain evidence="1 2">DSM 43748</strain>
    </source>
</reference>
<protein>
    <submittedName>
        <fullName evidence="1">Uncharacterized protein</fullName>
    </submittedName>
</protein>